<proteinExistence type="predicted"/>
<protein>
    <recommendedName>
        <fullName evidence="3">PIR Superfamily Protein</fullName>
    </recommendedName>
</protein>
<evidence type="ECO:0008006" key="3">
    <source>
        <dbReference type="Google" id="ProtNLM"/>
    </source>
</evidence>
<sequence length="86" mass="10546">MSPDEEYSEFWEKIKEHNIEKNEILKDFYTKFENMCSSDNNQQYCEMQDGNTEIIMNLKNYIINLMVIKQNMNWKIRNLQHYSDIP</sequence>
<accession>A0A1A8X6I0</accession>
<reference evidence="2" key="1">
    <citation type="submission" date="2016-05" db="EMBL/GenBank/DDBJ databases">
        <authorList>
            <person name="Naeem Raeece"/>
        </authorList>
    </citation>
    <scope>NUCLEOTIDE SEQUENCE [LARGE SCALE GENOMIC DNA]</scope>
</reference>
<name>A0A1A8X6I0_PLAOA</name>
<gene>
    <name evidence="1" type="ORF">POVCU1_062930</name>
</gene>
<organism evidence="1 2">
    <name type="scientific">Plasmodium ovale curtisi</name>
    <dbReference type="NCBI Taxonomy" id="864141"/>
    <lineage>
        <taxon>Eukaryota</taxon>
        <taxon>Sar</taxon>
        <taxon>Alveolata</taxon>
        <taxon>Apicomplexa</taxon>
        <taxon>Aconoidasida</taxon>
        <taxon>Haemosporida</taxon>
        <taxon>Plasmodiidae</taxon>
        <taxon>Plasmodium</taxon>
        <taxon>Plasmodium (Plasmodium)</taxon>
    </lineage>
</organism>
<dbReference type="AlphaFoldDB" id="A0A1A8X6I0"/>
<dbReference type="EMBL" id="FLQV01002155">
    <property type="protein sequence ID" value="SBT00870.1"/>
    <property type="molecule type" value="Genomic_DNA"/>
</dbReference>
<dbReference type="Proteomes" id="UP000078546">
    <property type="component" value="Unassembled WGS sequence"/>
</dbReference>
<evidence type="ECO:0000313" key="1">
    <source>
        <dbReference type="EMBL" id="SBT00870.1"/>
    </source>
</evidence>
<evidence type="ECO:0000313" key="2">
    <source>
        <dbReference type="Proteomes" id="UP000078546"/>
    </source>
</evidence>